<feature type="transmembrane region" description="Helical" evidence="6">
    <location>
        <begin position="135"/>
        <end position="156"/>
    </location>
</feature>
<protein>
    <submittedName>
        <fullName evidence="7">Uncharacterized protein</fullName>
    </submittedName>
</protein>
<comment type="caution">
    <text evidence="7">The sequence shown here is derived from an EMBL/GenBank/DDBJ whole genome shotgun (WGS) entry which is preliminary data.</text>
</comment>
<gene>
    <name evidence="7" type="ORF">SCF082_LOCUS24442</name>
</gene>
<organism evidence="7 8">
    <name type="scientific">Durusdinium trenchii</name>
    <dbReference type="NCBI Taxonomy" id="1381693"/>
    <lineage>
        <taxon>Eukaryota</taxon>
        <taxon>Sar</taxon>
        <taxon>Alveolata</taxon>
        <taxon>Dinophyceae</taxon>
        <taxon>Suessiales</taxon>
        <taxon>Symbiodiniaceae</taxon>
        <taxon>Durusdinium</taxon>
    </lineage>
</organism>
<evidence type="ECO:0000256" key="4">
    <source>
        <dbReference type="ARBA" id="ARBA00022989"/>
    </source>
</evidence>
<feature type="transmembrane region" description="Helical" evidence="6">
    <location>
        <begin position="95"/>
        <end position="115"/>
    </location>
</feature>
<reference evidence="7 8" key="1">
    <citation type="submission" date="2024-02" db="EMBL/GenBank/DDBJ databases">
        <authorList>
            <person name="Chen Y."/>
            <person name="Shah S."/>
            <person name="Dougan E. K."/>
            <person name="Thang M."/>
            <person name="Chan C."/>
        </authorList>
    </citation>
    <scope>NUCLEOTIDE SEQUENCE [LARGE SCALE GENOMIC DNA]</scope>
</reference>
<keyword evidence="3 6" id="KW-0812">Transmembrane</keyword>
<evidence type="ECO:0000256" key="6">
    <source>
        <dbReference type="SAM" id="Phobius"/>
    </source>
</evidence>
<feature type="transmembrane region" description="Helical" evidence="6">
    <location>
        <begin position="58"/>
        <end position="83"/>
    </location>
</feature>
<keyword evidence="8" id="KW-1185">Reference proteome</keyword>
<sequence length="300" mass="33758">MAQIDVPMGEKIFNAWQSWPGTAKWCVAFTVAQIAACVTAHQSYEIGPMYKSVKEDEMAVFTMTRNALIIPMALFTLIAMYQVAEMCSPKPRHRVLVISRVSMFEFMVKMTYYTLLSRGYGLAFVNQRSFDQRPIYATRWIGWTVAIPTMLFMNLYPLMDDRKASDALIRLLPQLASSAAYCWSCGLGCILDDPGMGWFLNFLGIFAYLVIIADTIAYVGEHIGTTSSPSLKGLSIALKEIMFVVYTAVFLFGNWGQISSYACQVFYGITDLSHLAVMCTLLFLYWNTDASKQESSTKID</sequence>
<evidence type="ECO:0000256" key="3">
    <source>
        <dbReference type="ARBA" id="ARBA00022692"/>
    </source>
</evidence>
<dbReference type="Pfam" id="PF01036">
    <property type="entry name" value="Bac_rhodopsin"/>
    <property type="match status" value="1"/>
</dbReference>
<evidence type="ECO:0000256" key="2">
    <source>
        <dbReference type="ARBA" id="ARBA00008130"/>
    </source>
</evidence>
<comment type="similarity">
    <text evidence="2">Belongs to the archaeal/bacterial/fungal opsin family.</text>
</comment>
<feature type="transmembrane region" description="Helical" evidence="6">
    <location>
        <begin position="197"/>
        <end position="219"/>
    </location>
</feature>
<accession>A0ABP0LVQ9</accession>
<dbReference type="Proteomes" id="UP001642464">
    <property type="component" value="Unassembled WGS sequence"/>
</dbReference>
<proteinExistence type="inferred from homology"/>
<keyword evidence="5 6" id="KW-0472">Membrane</keyword>
<dbReference type="SUPFAM" id="SSF81321">
    <property type="entry name" value="Family A G protein-coupled receptor-like"/>
    <property type="match status" value="1"/>
</dbReference>
<dbReference type="Gene3D" id="1.20.1070.10">
    <property type="entry name" value="Rhodopsin 7-helix transmembrane proteins"/>
    <property type="match status" value="1"/>
</dbReference>
<keyword evidence="4 6" id="KW-1133">Transmembrane helix</keyword>
<comment type="subcellular location">
    <subcellularLocation>
        <location evidence="1">Membrane</location>
        <topology evidence="1">Multi-pass membrane protein</topology>
    </subcellularLocation>
</comment>
<name>A0ABP0LVQ9_9DINO</name>
<feature type="transmembrane region" description="Helical" evidence="6">
    <location>
        <begin position="265"/>
        <end position="286"/>
    </location>
</feature>
<dbReference type="EMBL" id="CAXAMM010017991">
    <property type="protein sequence ID" value="CAK9042487.1"/>
    <property type="molecule type" value="Genomic_DNA"/>
</dbReference>
<dbReference type="InterPro" id="IPR001425">
    <property type="entry name" value="Arc/bac/fun_rhodopsins"/>
</dbReference>
<feature type="transmembrane region" description="Helical" evidence="6">
    <location>
        <begin position="168"/>
        <end position="191"/>
    </location>
</feature>
<evidence type="ECO:0000256" key="1">
    <source>
        <dbReference type="ARBA" id="ARBA00004141"/>
    </source>
</evidence>
<feature type="transmembrane region" description="Helical" evidence="6">
    <location>
        <begin position="231"/>
        <end position="253"/>
    </location>
</feature>
<evidence type="ECO:0000313" key="7">
    <source>
        <dbReference type="EMBL" id="CAK9042487.1"/>
    </source>
</evidence>
<evidence type="ECO:0000313" key="8">
    <source>
        <dbReference type="Proteomes" id="UP001642464"/>
    </source>
</evidence>
<evidence type="ECO:0000256" key="5">
    <source>
        <dbReference type="ARBA" id="ARBA00023136"/>
    </source>
</evidence>